<name>A0ACB9GA31_CICIN</name>
<evidence type="ECO:0000313" key="1">
    <source>
        <dbReference type="EMBL" id="KAI3780081.1"/>
    </source>
</evidence>
<organism evidence="1 2">
    <name type="scientific">Cichorium intybus</name>
    <name type="common">Chicory</name>
    <dbReference type="NCBI Taxonomy" id="13427"/>
    <lineage>
        <taxon>Eukaryota</taxon>
        <taxon>Viridiplantae</taxon>
        <taxon>Streptophyta</taxon>
        <taxon>Embryophyta</taxon>
        <taxon>Tracheophyta</taxon>
        <taxon>Spermatophyta</taxon>
        <taxon>Magnoliopsida</taxon>
        <taxon>eudicotyledons</taxon>
        <taxon>Gunneridae</taxon>
        <taxon>Pentapetalae</taxon>
        <taxon>asterids</taxon>
        <taxon>campanulids</taxon>
        <taxon>Asterales</taxon>
        <taxon>Asteraceae</taxon>
        <taxon>Cichorioideae</taxon>
        <taxon>Cichorieae</taxon>
        <taxon>Cichoriinae</taxon>
        <taxon>Cichorium</taxon>
    </lineage>
</organism>
<dbReference type="EMBL" id="CM042010">
    <property type="protein sequence ID" value="KAI3780081.1"/>
    <property type="molecule type" value="Genomic_DNA"/>
</dbReference>
<evidence type="ECO:0000313" key="2">
    <source>
        <dbReference type="Proteomes" id="UP001055811"/>
    </source>
</evidence>
<comment type="caution">
    <text evidence="1">The sequence shown here is derived from an EMBL/GenBank/DDBJ whole genome shotgun (WGS) entry which is preliminary data.</text>
</comment>
<sequence length="370" mass="41117">MDPRISDTFVEGHEGEEEEWEEGEINREDETHEVSKVPDSGNLGDNFEGDRVEDEGHEEVSRHNLDPTKNGDLFEANNENVEVVFIPKDAQLEEDRELQNIELQNITGGSNSFPGRKQHSYDNVMESERIKCPHAHSCKFAAVDGREYVGAIEMSNQGGGSDTEGRSKHDNFGETRPIIDLDGADSYHSIDLNSEPTERYDWYDLIDEDLLRRGKSKKSKNKDKRSKKHAIVKSSTFPTTTKPKDILKVNAYRKKKKAESSHKNQSSLNKSENSLTISEEIIKTKNVGSELPSTAALHSGVVVKKQPKTANKSSVTISLTCIIPYVSLACFPPFPSTYSDVACACGCHTFDSIADSAPVLSTCHLKDEAV</sequence>
<reference evidence="2" key="1">
    <citation type="journal article" date="2022" name="Mol. Ecol. Resour.">
        <title>The genomes of chicory, endive, great burdock and yacon provide insights into Asteraceae palaeo-polyploidization history and plant inulin production.</title>
        <authorList>
            <person name="Fan W."/>
            <person name="Wang S."/>
            <person name="Wang H."/>
            <person name="Wang A."/>
            <person name="Jiang F."/>
            <person name="Liu H."/>
            <person name="Zhao H."/>
            <person name="Xu D."/>
            <person name="Zhang Y."/>
        </authorList>
    </citation>
    <scope>NUCLEOTIDE SEQUENCE [LARGE SCALE GENOMIC DNA]</scope>
    <source>
        <strain evidence="2">cv. Punajuju</strain>
    </source>
</reference>
<accession>A0ACB9GA31</accession>
<protein>
    <submittedName>
        <fullName evidence="1">Uncharacterized protein</fullName>
    </submittedName>
</protein>
<dbReference type="Proteomes" id="UP001055811">
    <property type="component" value="Linkage Group LG02"/>
</dbReference>
<gene>
    <name evidence="1" type="ORF">L2E82_09963</name>
</gene>
<reference evidence="1 2" key="2">
    <citation type="journal article" date="2022" name="Mol. Ecol. Resour.">
        <title>The genomes of chicory, endive, great burdock and yacon provide insights into Asteraceae paleo-polyploidization history and plant inulin production.</title>
        <authorList>
            <person name="Fan W."/>
            <person name="Wang S."/>
            <person name="Wang H."/>
            <person name="Wang A."/>
            <person name="Jiang F."/>
            <person name="Liu H."/>
            <person name="Zhao H."/>
            <person name="Xu D."/>
            <person name="Zhang Y."/>
        </authorList>
    </citation>
    <scope>NUCLEOTIDE SEQUENCE [LARGE SCALE GENOMIC DNA]</scope>
    <source>
        <strain evidence="2">cv. Punajuju</strain>
        <tissue evidence="1">Leaves</tissue>
    </source>
</reference>
<proteinExistence type="predicted"/>
<keyword evidence="2" id="KW-1185">Reference proteome</keyword>